<dbReference type="RefSeq" id="WP_344646916.1">
    <property type="nucleotide sequence ID" value="NZ_BAAAGX010000002.1"/>
</dbReference>
<evidence type="ECO:0000256" key="2">
    <source>
        <dbReference type="ARBA" id="ARBA00022840"/>
    </source>
</evidence>
<proteinExistence type="predicted"/>
<reference evidence="4 5" key="1">
    <citation type="journal article" date="2019" name="Int. J. Syst. Evol. Microbiol.">
        <title>The Global Catalogue of Microorganisms (GCM) 10K type strain sequencing project: providing services to taxonomists for standard genome sequencing and annotation.</title>
        <authorList>
            <consortium name="The Broad Institute Genomics Platform"/>
            <consortium name="The Broad Institute Genome Sequencing Center for Infectious Disease"/>
            <person name="Wu L."/>
            <person name="Ma J."/>
        </authorList>
    </citation>
    <scope>NUCLEOTIDE SEQUENCE [LARGE SCALE GENOMIC DNA]</scope>
    <source>
        <strain evidence="4 5">JCM 10425</strain>
    </source>
</reference>
<evidence type="ECO:0000313" key="4">
    <source>
        <dbReference type="EMBL" id="GAA0221538.1"/>
    </source>
</evidence>
<dbReference type="SMART" id="SM00382">
    <property type="entry name" value="AAA"/>
    <property type="match status" value="1"/>
</dbReference>
<dbReference type="Proteomes" id="UP001500967">
    <property type="component" value="Unassembled WGS sequence"/>
</dbReference>
<dbReference type="Pfam" id="PF00005">
    <property type="entry name" value="ABC_tran"/>
    <property type="match status" value="1"/>
</dbReference>
<evidence type="ECO:0000313" key="5">
    <source>
        <dbReference type="Proteomes" id="UP001500967"/>
    </source>
</evidence>
<keyword evidence="2 4" id="KW-0067">ATP-binding</keyword>
<dbReference type="EMBL" id="BAAAGX010000002">
    <property type="protein sequence ID" value="GAA0221538.1"/>
    <property type="molecule type" value="Genomic_DNA"/>
</dbReference>
<accession>A0ABN0TH54</accession>
<dbReference type="InterPro" id="IPR003593">
    <property type="entry name" value="AAA+_ATPase"/>
</dbReference>
<evidence type="ECO:0000259" key="3">
    <source>
        <dbReference type="PROSITE" id="PS50893"/>
    </source>
</evidence>
<dbReference type="SUPFAM" id="SSF52540">
    <property type="entry name" value="P-loop containing nucleoside triphosphate hydrolases"/>
    <property type="match status" value="1"/>
</dbReference>
<keyword evidence="5" id="KW-1185">Reference proteome</keyword>
<dbReference type="PANTHER" id="PTHR43158">
    <property type="entry name" value="SKFA PEPTIDE EXPORT ATP-BINDING PROTEIN SKFE"/>
    <property type="match status" value="1"/>
</dbReference>
<name>A0ABN0TH54_9ACTN</name>
<evidence type="ECO:0000256" key="1">
    <source>
        <dbReference type="ARBA" id="ARBA00022741"/>
    </source>
</evidence>
<organism evidence="4 5">
    <name type="scientific">Cryptosporangium japonicum</name>
    <dbReference type="NCBI Taxonomy" id="80872"/>
    <lineage>
        <taxon>Bacteria</taxon>
        <taxon>Bacillati</taxon>
        <taxon>Actinomycetota</taxon>
        <taxon>Actinomycetes</taxon>
        <taxon>Cryptosporangiales</taxon>
        <taxon>Cryptosporangiaceae</taxon>
        <taxon>Cryptosporangium</taxon>
    </lineage>
</organism>
<dbReference type="Gene3D" id="3.40.50.300">
    <property type="entry name" value="P-loop containing nucleotide triphosphate hydrolases"/>
    <property type="match status" value="1"/>
</dbReference>
<dbReference type="InterPro" id="IPR027417">
    <property type="entry name" value="P-loop_NTPase"/>
</dbReference>
<dbReference type="CDD" id="cd03230">
    <property type="entry name" value="ABC_DR_subfamily_A"/>
    <property type="match status" value="1"/>
</dbReference>
<dbReference type="InterPro" id="IPR003439">
    <property type="entry name" value="ABC_transporter-like_ATP-bd"/>
</dbReference>
<dbReference type="GO" id="GO:0005524">
    <property type="term" value="F:ATP binding"/>
    <property type="evidence" value="ECO:0007669"/>
    <property type="project" value="UniProtKB-KW"/>
</dbReference>
<dbReference type="PANTHER" id="PTHR43158:SF5">
    <property type="entry name" value="ABC TRANSPORTER, ATP-BINDING PROTEIN"/>
    <property type="match status" value="1"/>
</dbReference>
<comment type="caution">
    <text evidence="4">The sequence shown here is derived from an EMBL/GenBank/DDBJ whole genome shotgun (WGS) entry which is preliminary data.</text>
</comment>
<dbReference type="PROSITE" id="PS50893">
    <property type="entry name" value="ABC_TRANSPORTER_2"/>
    <property type="match status" value="1"/>
</dbReference>
<gene>
    <name evidence="4" type="ORF">GCM10009539_03430</name>
</gene>
<feature type="domain" description="ABC transporter" evidence="3">
    <location>
        <begin position="3"/>
        <end position="229"/>
    </location>
</feature>
<protein>
    <submittedName>
        <fullName evidence="4">ABC transporter ATP-binding protein</fullName>
    </submittedName>
</protein>
<sequence length="289" mass="31281">MTVVVRDLICRYGEVEALRGLTFSLPAGTIYGLLGRNGSGKTTLLSTLAGFRRPSAGTVQLDGEPVFENPRAARRLCLIQESGNVGDKSDTLRDILDLAGRLRPGWDAGYAATLAELFELPLRSKLGTLSRGQRSAFSVLVGLASRAAVTMFDEAHLGMDAPTRQAFADELLRDYLERPRTIIVSTHLIEEQSPLFERVLVLHEGRLLLDEDLDDLRARGVAVTGPAPLVDDFTTGLTVLGEQTLGPTKSAMIYGDVDDERRRAARAAGLDLGPVAVQDLFIHLTGGTR</sequence>
<keyword evidence="1" id="KW-0547">Nucleotide-binding</keyword>